<keyword evidence="3" id="KW-1133">Transmembrane helix</keyword>
<dbReference type="InterPro" id="IPR029787">
    <property type="entry name" value="Nucleotide_cyclase"/>
</dbReference>
<dbReference type="Pfam" id="PF00990">
    <property type="entry name" value="GGDEF"/>
    <property type="match status" value="1"/>
</dbReference>
<dbReference type="InterPro" id="IPR000160">
    <property type="entry name" value="GGDEF_dom"/>
</dbReference>
<name>A0A7W6G429_9HYPH</name>
<dbReference type="GO" id="GO:0043709">
    <property type="term" value="P:cell adhesion involved in single-species biofilm formation"/>
    <property type="evidence" value="ECO:0007669"/>
    <property type="project" value="TreeGrafter"/>
</dbReference>
<keyword evidence="3" id="KW-0472">Membrane</keyword>
<dbReference type="PANTHER" id="PTHR45138">
    <property type="entry name" value="REGULATORY COMPONENTS OF SENSORY TRANSDUCTION SYSTEM"/>
    <property type="match status" value="1"/>
</dbReference>
<reference evidence="5 6" key="1">
    <citation type="submission" date="2020-08" db="EMBL/GenBank/DDBJ databases">
        <title>Genomic Encyclopedia of Type Strains, Phase IV (KMG-IV): sequencing the most valuable type-strain genomes for metagenomic binning, comparative biology and taxonomic classification.</title>
        <authorList>
            <person name="Goeker M."/>
        </authorList>
    </citation>
    <scope>NUCLEOTIDE SEQUENCE [LARGE SCALE GENOMIC DNA]</scope>
    <source>
        <strain evidence="5 6">DSM 26438</strain>
    </source>
</reference>
<dbReference type="SUPFAM" id="SSF55073">
    <property type="entry name" value="Nucleotide cyclase"/>
    <property type="match status" value="1"/>
</dbReference>
<proteinExistence type="predicted"/>
<evidence type="ECO:0000313" key="5">
    <source>
        <dbReference type="EMBL" id="MBB3948199.1"/>
    </source>
</evidence>
<evidence type="ECO:0000259" key="4">
    <source>
        <dbReference type="PROSITE" id="PS50887"/>
    </source>
</evidence>
<feature type="transmembrane region" description="Helical" evidence="3">
    <location>
        <begin position="64"/>
        <end position="85"/>
    </location>
</feature>
<dbReference type="EMBL" id="JACIDV010000016">
    <property type="protein sequence ID" value="MBB3948199.1"/>
    <property type="molecule type" value="Genomic_DNA"/>
</dbReference>
<evidence type="ECO:0000256" key="3">
    <source>
        <dbReference type="SAM" id="Phobius"/>
    </source>
</evidence>
<dbReference type="GO" id="GO:0005886">
    <property type="term" value="C:plasma membrane"/>
    <property type="evidence" value="ECO:0007669"/>
    <property type="project" value="TreeGrafter"/>
</dbReference>
<organism evidence="5 6">
    <name type="scientific">Rhizobium skierniewicense</name>
    <dbReference type="NCBI Taxonomy" id="984260"/>
    <lineage>
        <taxon>Bacteria</taxon>
        <taxon>Pseudomonadati</taxon>
        <taxon>Pseudomonadota</taxon>
        <taxon>Alphaproteobacteria</taxon>
        <taxon>Hyphomicrobiales</taxon>
        <taxon>Rhizobiaceae</taxon>
        <taxon>Rhizobium/Agrobacterium group</taxon>
        <taxon>Rhizobium</taxon>
    </lineage>
</organism>
<protein>
    <recommendedName>
        <fullName evidence="1">diguanylate cyclase</fullName>
        <ecNumber evidence="1">2.7.7.65</ecNumber>
    </recommendedName>
</protein>
<dbReference type="Gene3D" id="3.30.70.270">
    <property type="match status" value="1"/>
</dbReference>
<comment type="caution">
    <text evidence="5">The sequence shown here is derived from an EMBL/GenBank/DDBJ whole genome shotgun (WGS) entry which is preliminary data.</text>
</comment>
<feature type="transmembrane region" description="Helical" evidence="3">
    <location>
        <begin position="36"/>
        <end position="58"/>
    </location>
</feature>
<feature type="transmembrane region" description="Helical" evidence="3">
    <location>
        <begin position="185"/>
        <end position="205"/>
    </location>
</feature>
<dbReference type="InterPro" id="IPR043128">
    <property type="entry name" value="Rev_trsase/Diguanyl_cyclase"/>
</dbReference>
<dbReference type="PROSITE" id="PS50887">
    <property type="entry name" value="GGDEF"/>
    <property type="match status" value="1"/>
</dbReference>
<dbReference type="SMART" id="SM00267">
    <property type="entry name" value="GGDEF"/>
    <property type="match status" value="1"/>
</dbReference>
<evidence type="ECO:0000313" key="6">
    <source>
        <dbReference type="Proteomes" id="UP000565286"/>
    </source>
</evidence>
<dbReference type="AlphaFoldDB" id="A0A7W6G429"/>
<feature type="transmembrane region" description="Helical" evidence="3">
    <location>
        <begin position="6"/>
        <end position="27"/>
    </location>
</feature>
<dbReference type="CDD" id="cd01949">
    <property type="entry name" value="GGDEF"/>
    <property type="match status" value="1"/>
</dbReference>
<sequence>MLDAKTGMLIWSMESLTLSAVLAVLWLHNTTKKHHLCFASGFALVGIGAILVALRGSIPDFLSIQIGNISVLAAFSFWLAALLLLENRRIEGWIAIPALTWIAFMFVPPVRDTMAARVILYHACAAIGYFMLAGVLLTSKDFISKTRKVLAAALVIQAFMGAIAASLVIPYNYATGQIVPLTTPVAIAGAFGFVVLMMISVKMFMEDAERRLHRLAMTDHLTGTLNRRGLMEEFRRLKTGLVGTSKHLGFILFDIDNFKKINDAYGHQCGDEVLVRFCGQACQIVEGQGLLIRMGGEEFGCLVETDDPAKVAILAEAIRIRFSRLEIVADGKPFSATVSAGVFCQTADDAVLDILLTMSDRALYGAKKEGRNRTVVRDGSINIVVPANDRDEDPCDNNADRQVAALTRISHIANR</sequence>
<dbReference type="EC" id="2.7.7.65" evidence="1"/>
<dbReference type="PANTHER" id="PTHR45138:SF9">
    <property type="entry name" value="DIGUANYLATE CYCLASE DGCM-RELATED"/>
    <property type="match status" value="1"/>
</dbReference>
<evidence type="ECO:0000256" key="1">
    <source>
        <dbReference type="ARBA" id="ARBA00012528"/>
    </source>
</evidence>
<dbReference type="Proteomes" id="UP000565286">
    <property type="component" value="Unassembled WGS sequence"/>
</dbReference>
<feature type="transmembrane region" description="Helical" evidence="3">
    <location>
        <begin position="119"/>
        <end position="137"/>
    </location>
</feature>
<keyword evidence="3" id="KW-0812">Transmembrane</keyword>
<dbReference type="InterPro" id="IPR050469">
    <property type="entry name" value="Diguanylate_Cyclase"/>
</dbReference>
<dbReference type="NCBIfam" id="TIGR00254">
    <property type="entry name" value="GGDEF"/>
    <property type="match status" value="1"/>
</dbReference>
<feature type="transmembrane region" description="Helical" evidence="3">
    <location>
        <begin position="90"/>
        <end position="107"/>
    </location>
</feature>
<keyword evidence="6" id="KW-1185">Reference proteome</keyword>
<evidence type="ECO:0000256" key="2">
    <source>
        <dbReference type="ARBA" id="ARBA00034247"/>
    </source>
</evidence>
<comment type="catalytic activity">
    <reaction evidence="2">
        <text>2 GTP = 3',3'-c-di-GMP + 2 diphosphate</text>
        <dbReference type="Rhea" id="RHEA:24898"/>
        <dbReference type="ChEBI" id="CHEBI:33019"/>
        <dbReference type="ChEBI" id="CHEBI:37565"/>
        <dbReference type="ChEBI" id="CHEBI:58805"/>
        <dbReference type="EC" id="2.7.7.65"/>
    </reaction>
</comment>
<dbReference type="GO" id="GO:1902201">
    <property type="term" value="P:negative regulation of bacterial-type flagellum-dependent cell motility"/>
    <property type="evidence" value="ECO:0007669"/>
    <property type="project" value="TreeGrafter"/>
</dbReference>
<feature type="transmembrane region" description="Helical" evidence="3">
    <location>
        <begin position="149"/>
        <end position="173"/>
    </location>
</feature>
<accession>A0A7W6G429</accession>
<gene>
    <name evidence="5" type="ORF">GGQ73_004175</name>
</gene>
<dbReference type="GO" id="GO:0052621">
    <property type="term" value="F:diguanylate cyclase activity"/>
    <property type="evidence" value="ECO:0007669"/>
    <property type="project" value="UniProtKB-EC"/>
</dbReference>
<feature type="domain" description="GGDEF" evidence="4">
    <location>
        <begin position="246"/>
        <end position="379"/>
    </location>
</feature>